<accession>A0A857KHT6</accession>
<dbReference type="Gene3D" id="3.30.390.10">
    <property type="entry name" value="Enolase-like, N-terminal domain"/>
    <property type="match status" value="1"/>
</dbReference>
<keyword evidence="3" id="KW-0479">Metal-binding</keyword>
<evidence type="ECO:0000256" key="4">
    <source>
        <dbReference type="ARBA" id="ARBA00022797"/>
    </source>
</evidence>
<dbReference type="InterPro" id="IPR018110">
    <property type="entry name" value="Mandel_Rmase/mucon_lact_enz_CS"/>
</dbReference>
<dbReference type="InterPro" id="IPR013341">
    <property type="entry name" value="Mandelate_racemase_N_dom"/>
</dbReference>
<dbReference type="GO" id="GO:0018849">
    <property type="term" value="F:muconate cycloisomerase activity"/>
    <property type="evidence" value="ECO:0007669"/>
    <property type="project" value="InterPro"/>
</dbReference>
<protein>
    <submittedName>
        <fullName evidence="7">Chloromuconate cycloisomerase</fullName>
    </submittedName>
</protein>
<evidence type="ECO:0000313" key="7">
    <source>
        <dbReference type="EMBL" id="QHN38969.1"/>
    </source>
</evidence>
<dbReference type="EMBL" id="CP045810">
    <property type="protein sequence ID" value="QHN38969.1"/>
    <property type="molecule type" value="Genomic_DNA"/>
</dbReference>
<dbReference type="SFLD" id="SFLDS00001">
    <property type="entry name" value="Enolase"/>
    <property type="match status" value="1"/>
</dbReference>
<evidence type="ECO:0000256" key="2">
    <source>
        <dbReference type="ARBA" id="ARBA00008031"/>
    </source>
</evidence>
<organism evidence="7">
    <name type="scientific">Gordonia amarae</name>
    <dbReference type="NCBI Taxonomy" id="36821"/>
    <lineage>
        <taxon>Bacteria</taxon>
        <taxon>Bacillati</taxon>
        <taxon>Actinomycetota</taxon>
        <taxon>Actinomycetes</taxon>
        <taxon>Mycobacteriales</taxon>
        <taxon>Gordoniaceae</taxon>
        <taxon>Gordonia</taxon>
    </lineage>
</organism>
<dbReference type="RefSeq" id="WP_005186011.1">
    <property type="nucleotide sequence ID" value="NZ_CP045804.1"/>
</dbReference>
<dbReference type="Pfam" id="PF02746">
    <property type="entry name" value="MR_MLE_N"/>
    <property type="match status" value="1"/>
</dbReference>
<dbReference type="InterPro" id="IPR036849">
    <property type="entry name" value="Enolase-like_C_sf"/>
</dbReference>
<keyword evidence="6" id="KW-0413">Isomerase</keyword>
<evidence type="ECO:0000256" key="1">
    <source>
        <dbReference type="ARBA" id="ARBA00001936"/>
    </source>
</evidence>
<dbReference type="Gene3D" id="3.20.20.120">
    <property type="entry name" value="Enolase-like C-terminal domain"/>
    <property type="match status" value="1"/>
</dbReference>
<dbReference type="InterPro" id="IPR013342">
    <property type="entry name" value="Mandelate_racemase_C"/>
</dbReference>
<evidence type="ECO:0000256" key="5">
    <source>
        <dbReference type="ARBA" id="ARBA00023211"/>
    </source>
</evidence>
<dbReference type="InterPro" id="IPR013370">
    <property type="entry name" value="Chloromuconate_cycloisomerase"/>
</dbReference>
<dbReference type="SUPFAM" id="SSF54826">
    <property type="entry name" value="Enolase N-terminal domain-like"/>
    <property type="match status" value="1"/>
</dbReference>
<reference evidence="7" key="1">
    <citation type="journal article" date="2021" name="Nat. Microbiol.">
        <title>Cocultivation of an ultrasmall environmental parasitic bacterium with lytic ability against bacteria associated with wastewater foams.</title>
        <authorList>
            <person name="Batinovic S."/>
            <person name="Rose J.J.A."/>
            <person name="Ratcliffe J."/>
            <person name="Seviour R.J."/>
            <person name="Petrovski S."/>
        </authorList>
    </citation>
    <scope>NUCLEOTIDE SEQUENCE</scope>
    <source>
        <strain evidence="7">CON44</strain>
    </source>
</reference>
<dbReference type="AlphaFoldDB" id="A0A857KHT6"/>
<name>A0A857KHT6_9ACTN</name>
<comment type="similarity">
    <text evidence="2">Belongs to the mandelate racemase/muconate lactonizing enzyme family.</text>
</comment>
<evidence type="ECO:0000256" key="3">
    <source>
        <dbReference type="ARBA" id="ARBA00022723"/>
    </source>
</evidence>
<evidence type="ECO:0000256" key="6">
    <source>
        <dbReference type="ARBA" id="ARBA00023235"/>
    </source>
</evidence>
<dbReference type="InterPro" id="IPR029065">
    <property type="entry name" value="Enolase_C-like"/>
</dbReference>
<dbReference type="InterPro" id="IPR034593">
    <property type="entry name" value="DgoD-like"/>
</dbReference>
<keyword evidence="5" id="KW-0464">Manganese</keyword>
<dbReference type="PROSITE" id="PS00909">
    <property type="entry name" value="MR_MLE_2"/>
    <property type="match status" value="1"/>
</dbReference>
<dbReference type="PANTHER" id="PTHR48080">
    <property type="entry name" value="D-GALACTONATE DEHYDRATASE-RELATED"/>
    <property type="match status" value="1"/>
</dbReference>
<dbReference type="InterPro" id="IPR029017">
    <property type="entry name" value="Enolase-like_N"/>
</dbReference>
<dbReference type="GO" id="GO:0009063">
    <property type="term" value="P:amino acid catabolic process"/>
    <property type="evidence" value="ECO:0007669"/>
    <property type="project" value="InterPro"/>
</dbReference>
<dbReference type="NCBIfam" id="TIGR02534">
    <property type="entry name" value="mucon_cyclo"/>
    <property type="match status" value="1"/>
</dbReference>
<dbReference type="Pfam" id="PF13378">
    <property type="entry name" value="MR_MLE_C"/>
    <property type="match status" value="1"/>
</dbReference>
<dbReference type="SFLD" id="SFLDG01258">
    <property type="entry name" value="(chloro)muconate_cycloisomeras"/>
    <property type="match status" value="1"/>
</dbReference>
<gene>
    <name evidence="7" type="ORF">GII30_07115</name>
</gene>
<proteinExistence type="inferred from homology"/>
<dbReference type="SMART" id="SM00922">
    <property type="entry name" value="MR_MLE"/>
    <property type="match status" value="1"/>
</dbReference>
<keyword evidence="4" id="KW-0058">Aromatic hydrocarbons catabolism</keyword>
<dbReference type="GO" id="GO:0018850">
    <property type="term" value="F:chloromuconate cycloisomerase activity"/>
    <property type="evidence" value="ECO:0007669"/>
    <property type="project" value="InterPro"/>
</dbReference>
<dbReference type="PANTHER" id="PTHR48080:SF3">
    <property type="entry name" value="ENOLASE SUPERFAMILY MEMBER DDB_G0284701"/>
    <property type="match status" value="1"/>
</dbReference>
<dbReference type="SFLD" id="SFLDG00180">
    <property type="entry name" value="muconate_cycloisomerase"/>
    <property type="match status" value="1"/>
</dbReference>
<dbReference type="PROSITE" id="PS00908">
    <property type="entry name" value="MR_MLE_1"/>
    <property type="match status" value="1"/>
</dbReference>
<dbReference type="SUPFAM" id="SSF51604">
    <property type="entry name" value="Enolase C-terminal domain-like"/>
    <property type="match status" value="1"/>
</dbReference>
<comment type="cofactor">
    <cofactor evidence="1">
        <name>Mn(2+)</name>
        <dbReference type="ChEBI" id="CHEBI:29035"/>
    </cofactor>
</comment>
<sequence length="381" mass="40249">MSELVIERIETTILDIPLIRPHKFSLLSIDTQAVLLVRVHTCDGIIGVGEGVVPGGPWWGGESIEGMRALIDGYIAPLLVGEDAFRVDYLLTRLDRMIHAASFAKAGVEMALWDAVGRALDAPLHQLLGGAHRRSLPVTWALGADPVGTVVEEAQEKLESGAHRSFKLKMGALPPAEDVARVAAVAERLAGRAGLAVDLNASWDEPTARRWLPALDDAGISLIEQPLPARAVDAAARLRSRQNARLMADESLLDTADAQLLAASGAADVFALKLAKSGGIGNVRRIAAIAEAAGIGCYGGTTIETSLGTAAAIHTFCALAPLTEGTELFGPLLLADDIAVNPVTYRDGELILAESGQRNGGIGIELDEDKVAKYARCDERV</sequence>
<dbReference type="GO" id="GO:0030145">
    <property type="term" value="F:manganese ion binding"/>
    <property type="evidence" value="ECO:0007669"/>
    <property type="project" value="InterPro"/>
</dbReference>